<dbReference type="Pfam" id="PF07859">
    <property type="entry name" value="Abhydrolase_3"/>
    <property type="match status" value="1"/>
</dbReference>
<evidence type="ECO:0000259" key="2">
    <source>
        <dbReference type="Pfam" id="PF07859"/>
    </source>
</evidence>
<dbReference type="PANTHER" id="PTHR23024">
    <property type="entry name" value="ARYLACETAMIDE DEACETYLASE"/>
    <property type="match status" value="1"/>
</dbReference>
<dbReference type="Proteomes" id="UP001153555">
    <property type="component" value="Unassembled WGS sequence"/>
</dbReference>
<reference evidence="3" key="1">
    <citation type="submission" date="2019-12" db="EMBL/GenBank/DDBJ databases">
        <authorList>
            <person name="Scholes J."/>
        </authorList>
    </citation>
    <scope>NUCLEOTIDE SEQUENCE</scope>
</reference>
<feature type="domain" description="Alpha/beta hydrolase fold-3" evidence="2">
    <location>
        <begin position="73"/>
        <end position="300"/>
    </location>
</feature>
<sequence>MDSLPHVVEDCAGLLQLFSDGSIFRRRENMNFSIEVQDDGTVVWTDLPYDEEHGLRLRIYKPRSPLPVPLPVLLFFRGGGFCLGDRTWPDAHISCLRLASGLGAVVVSPDYRLAPENRLPAAVEDARRSVVWLREQALGADGSGGGWLRRGEVDFGRVFVVGDSSGGNLARQLAVELRRGSPGMEPLRVRGYVLMAPFFGGTARTKSEAEGRPEKLLNLETLDRFWRLSLPIGSTADHPSANPFGPSSPNLESVELDPMLVLVGGCEVMKDRIEDYYKRLKDMGKEIEYVEYEGQEHGFLYIQPFSEMANKVLQDINQFIHKNSI</sequence>
<dbReference type="SUPFAM" id="SSF53474">
    <property type="entry name" value="alpha/beta-Hydrolases"/>
    <property type="match status" value="1"/>
</dbReference>
<dbReference type="PANTHER" id="PTHR23024:SF406">
    <property type="entry name" value="CARBOXYLESTERASE 15-RELATED"/>
    <property type="match status" value="1"/>
</dbReference>
<proteinExistence type="inferred from homology"/>
<comment type="caution">
    <text evidence="3">The sequence shown here is derived from an EMBL/GenBank/DDBJ whole genome shotgun (WGS) entry which is preliminary data.</text>
</comment>
<evidence type="ECO:0000256" key="1">
    <source>
        <dbReference type="ARBA" id="ARBA00010515"/>
    </source>
</evidence>
<accession>A0A9N7MZR4</accession>
<organism evidence="3 4">
    <name type="scientific">Striga hermonthica</name>
    <name type="common">Purple witchweed</name>
    <name type="synonym">Buchnera hermonthica</name>
    <dbReference type="NCBI Taxonomy" id="68872"/>
    <lineage>
        <taxon>Eukaryota</taxon>
        <taxon>Viridiplantae</taxon>
        <taxon>Streptophyta</taxon>
        <taxon>Embryophyta</taxon>
        <taxon>Tracheophyta</taxon>
        <taxon>Spermatophyta</taxon>
        <taxon>Magnoliopsida</taxon>
        <taxon>eudicotyledons</taxon>
        <taxon>Gunneridae</taxon>
        <taxon>Pentapetalae</taxon>
        <taxon>asterids</taxon>
        <taxon>lamiids</taxon>
        <taxon>Lamiales</taxon>
        <taxon>Orobanchaceae</taxon>
        <taxon>Buchnereae</taxon>
        <taxon>Striga</taxon>
    </lineage>
</organism>
<dbReference type="InterPro" id="IPR050466">
    <property type="entry name" value="Carboxylest/Gibb_receptor"/>
</dbReference>
<dbReference type="EMBL" id="CACSLK010017620">
    <property type="protein sequence ID" value="CAA0818778.1"/>
    <property type="molecule type" value="Genomic_DNA"/>
</dbReference>
<dbReference type="OrthoDB" id="408631at2759"/>
<dbReference type="Gene3D" id="3.40.50.1820">
    <property type="entry name" value="alpha/beta hydrolase"/>
    <property type="match status" value="1"/>
</dbReference>
<evidence type="ECO:0000313" key="4">
    <source>
        <dbReference type="Proteomes" id="UP001153555"/>
    </source>
</evidence>
<dbReference type="GO" id="GO:0016787">
    <property type="term" value="F:hydrolase activity"/>
    <property type="evidence" value="ECO:0007669"/>
    <property type="project" value="InterPro"/>
</dbReference>
<comment type="similarity">
    <text evidence="1">Belongs to the 'GDXG' lipolytic enzyme family.</text>
</comment>
<gene>
    <name evidence="3" type="ORF">SHERM_17669</name>
</gene>
<dbReference type="InterPro" id="IPR029058">
    <property type="entry name" value="AB_hydrolase_fold"/>
</dbReference>
<dbReference type="InterPro" id="IPR013094">
    <property type="entry name" value="AB_hydrolase_3"/>
</dbReference>
<evidence type="ECO:0000313" key="3">
    <source>
        <dbReference type="EMBL" id="CAA0818778.1"/>
    </source>
</evidence>
<keyword evidence="4" id="KW-1185">Reference proteome</keyword>
<dbReference type="AlphaFoldDB" id="A0A9N7MZR4"/>
<name>A0A9N7MZR4_STRHE</name>
<protein>
    <submittedName>
        <fullName evidence="3">Probable carboxylesterase 15</fullName>
    </submittedName>
</protein>